<dbReference type="Proteomes" id="UP000663720">
    <property type="component" value="Chromosome"/>
</dbReference>
<keyword evidence="6" id="KW-0812">Transmembrane</keyword>
<evidence type="ECO:0000256" key="3">
    <source>
        <dbReference type="ARBA" id="ARBA00022553"/>
    </source>
</evidence>
<dbReference type="SMART" id="SM00387">
    <property type="entry name" value="HATPase_c"/>
    <property type="match status" value="1"/>
</dbReference>
<dbReference type="InterPro" id="IPR003661">
    <property type="entry name" value="HisK_dim/P_dom"/>
</dbReference>
<name>A0A975GEM2_9BACT</name>
<accession>A0A975GEM2</accession>
<dbReference type="SMART" id="SM00388">
    <property type="entry name" value="HisKA"/>
    <property type="match status" value="1"/>
</dbReference>
<feature type="transmembrane region" description="Helical" evidence="6">
    <location>
        <begin position="128"/>
        <end position="147"/>
    </location>
</feature>
<dbReference type="Pfam" id="PF00512">
    <property type="entry name" value="HisKA"/>
    <property type="match status" value="1"/>
</dbReference>
<evidence type="ECO:0000256" key="1">
    <source>
        <dbReference type="ARBA" id="ARBA00000085"/>
    </source>
</evidence>
<dbReference type="InterPro" id="IPR003594">
    <property type="entry name" value="HATPase_dom"/>
</dbReference>
<keyword evidence="4" id="KW-0808">Transferase</keyword>
<dbReference type="PRINTS" id="PR00344">
    <property type="entry name" value="BCTRLSENSOR"/>
</dbReference>
<evidence type="ECO:0000259" key="7">
    <source>
        <dbReference type="PROSITE" id="PS50109"/>
    </source>
</evidence>
<feature type="transmembrane region" description="Helical" evidence="6">
    <location>
        <begin position="167"/>
        <end position="183"/>
    </location>
</feature>
<dbReference type="InterPro" id="IPR004358">
    <property type="entry name" value="Sig_transdc_His_kin-like_C"/>
</dbReference>
<evidence type="ECO:0000256" key="4">
    <source>
        <dbReference type="ARBA" id="ARBA00022679"/>
    </source>
</evidence>
<dbReference type="InterPro" id="IPR036097">
    <property type="entry name" value="HisK_dim/P_sf"/>
</dbReference>
<protein>
    <recommendedName>
        <fullName evidence="2">histidine kinase</fullName>
        <ecNumber evidence="2">2.7.13.3</ecNumber>
    </recommendedName>
</protein>
<evidence type="ECO:0000256" key="6">
    <source>
        <dbReference type="SAM" id="Phobius"/>
    </source>
</evidence>
<dbReference type="InterPro" id="IPR052162">
    <property type="entry name" value="Sensor_kinase/Photoreceptor"/>
</dbReference>
<keyword evidence="5 8" id="KW-0418">Kinase</keyword>
<evidence type="ECO:0000313" key="9">
    <source>
        <dbReference type="Proteomes" id="UP000663720"/>
    </source>
</evidence>
<reference evidence="8" key="1">
    <citation type="journal article" date="2021" name="Microb. Physiol.">
        <title>Proteogenomic Insights into the Physiology of Marine, Sulfate-Reducing, Filamentous Desulfonema limicola and Desulfonema magnum.</title>
        <authorList>
            <person name="Schnaars V."/>
            <person name="Wohlbrand L."/>
            <person name="Scheve S."/>
            <person name="Hinrichs C."/>
            <person name="Reinhardt R."/>
            <person name="Rabus R."/>
        </authorList>
    </citation>
    <scope>NUCLEOTIDE SEQUENCE</scope>
    <source>
        <strain evidence="8">5ac10</strain>
    </source>
</reference>
<dbReference type="SUPFAM" id="SSF55874">
    <property type="entry name" value="ATPase domain of HSP90 chaperone/DNA topoisomerase II/histidine kinase"/>
    <property type="match status" value="1"/>
</dbReference>
<evidence type="ECO:0000256" key="5">
    <source>
        <dbReference type="ARBA" id="ARBA00022777"/>
    </source>
</evidence>
<organism evidence="8 9">
    <name type="scientific">Desulfonema limicola</name>
    <dbReference type="NCBI Taxonomy" id="45656"/>
    <lineage>
        <taxon>Bacteria</taxon>
        <taxon>Pseudomonadati</taxon>
        <taxon>Thermodesulfobacteriota</taxon>
        <taxon>Desulfobacteria</taxon>
        <taxon>Desulfobacterales</taxon>
        <taxon>Desulfococcaceae</taxon>
        <taxon>Desulfonema</taxon>
    </lineage>
</organism>
<evidence type="ECO:0000256" key="2">
    <source>
        <dbReference type="ARBA" id="ARBA00012438"/>
    </source>
</evidence>
<dbReference type="InterPro" id="IPR036890">
    <property type="entry name" value="HATPase_C_sf"/>
</dbReference>
<dbReference type="FunFam" id="3.30.565.10:FF:000006">
    <property type="entry name" value="Sensor histidine kinase WalK"/>
    <property type="match status" value="1"/>
</dbReference>
<feature type="transmembrane region" description="Helical" evidence="6">
    <location>
        <begin position="101"/>
        <end position="119"/>
    </location>
</feature>
<feature type="transmembrane region" description="Helical" evidence="6">
    <location>
        <begin position="195"/>
        <end position="215"/>
    </location>
</feature>
<keyword evidence="6" id="KW-1133">Transmembrane helix</keyword>
<keyword evidence="6" id="KW-0472">Membrane</keyword>
<feature type="transmembrane region" description="Helical" evidence="6">
    <location>
        <begin position="61"/>
        <end position="81"/>
    </location>
</feature>
<dbReference type="CDD" id="cd00082">
    <property type="entry name" value="HisKA"/>
    <property type="match status" value="1"/>
</dbReference>
<sequence>MKTNSLILKNLGYIAVAAGLYQISSYSFLLFHSIAEMFSIAVAWGIFVVAWNARNVLDNDYLLFIGITYLFIGILDLFHVLAYKGMNIFAGYDSNLPTQLWIAWQYMLGVSQLTAWIFIRRRLNPESALCCLAAITALMCIAIFTGIFPDCYIEGSGLTLFKKASEILTAFMLIGSICCLWHFKDIFSPNVIKMMIFSTTAAVAGKTAFIFYINVYGLSNLIGHYLLIISFFFMYKAIVETGITTPAEIFFRELKLREEELKQSENALKKAGIYLEILVKERTRELENTNTRLMIEIKARQTAQIMLAQRNEDLNHINRELNDFAYMISHDLREPLRGIFSYTEFLTEYYKDKLDSKGKFILQSLGGLAKRQDDQINAILQYSRIGRTEADISLTDLNDIIKDVIKRLGFLLKQTGAEIRIPRPMPEIECDKELITEAFQNLISNALKYNDKDEKWVEIGFYDKNEIAEKSVFSEKCRQDNCHIFYIKDNGIGIAEKFHDKIFKIFQRLHNKNAFGGGTGAGMTIVQKIIEHHKGKIWLDSVPGQGTIFYFSIMQINRNNVNQKPVD</sequence>
<dbReference type="Gene3D" id="3.30.565.10">
    <property type="entry name" value="Histidine kinase-like ATPase, C-terminal domain"/>
    <property type="match status" value="1"/>
</dbReference>
<keyword evidence="3" id="KW-0597">Phosphoprotein</keyword>
<dbReference type="InterPro" id="IPR033425">
    <property type="entry name" value="MASE3"/>
</dbReference>
<evidence type="ECO:0000313" key="8">
    <source>
        <dbReference type="EMBL" id="QTA78269.1"/>
    </source>
</evidence>
<proteinExistence type="predicted"/>
<gene>
    <name evidence="8" type="ORF">dnl_04890</name>
</gene>
<dbReference type="PROSITE" id="PS50109">
    <property type="entry name" value="HIS_KIN"/>
    <property type="match status" value="1"/>
</dbReference>
<dbReference type="Gene3D" id="1.10.287.130">
    <property type="match status" value="1"/>
</dbReference>
<dbReference type="KEGG" id="dli:dnl_04890"/>
<comment type="catalytic activity">
    <reaction evidence="1">
        <text>ATP + protein L-histidine = ADP + protein N-phospho-L-histidine.</text>
        <dbReference type="EC" id="2.7.13.3"/>
    </reaction>
</comment>
<dbReference type="GO" id="GO:0000155">
    <property type="term" value="F:phosphorelay sensor kinase activity"/>
    <property type="evidence" value="ECO:0007669"/>
    <property type="project" value="InterPro"/>
</dbReference>
<dbReference type="RefSeq" id="WP_207690154.1">
    <property type="nucleotide sequence ID" value="NZ_CP061799.1"/>
</dbReference>
<feature type="transmembrane region" description="Helical" evidence="6">
    <location>
        <begin position="7"/>
        <end position="23"/>
    </location>
</feature>
<dbReference type="EMBL" id="CP061799">
    <property type="protein sequence ID" value="QTA78269.1"/>
    <property type="molecule type" value="Genomic_DNA"/>
</dbReference>
<feature type="domain" description="Histidine kinase" evidence="7">
    <location>
        <begin position="327"/>
        <end position="557"/>
    </location>
</feature>
<dbReference type="Pfam" id="PF02518">
    <property type="entry name" value="HATPase_c"/>
    <property type="match status" value="1"/>
</dbReference>
<feature type="transmembrane region" description="Helical" evidence="6">
    <location>
        <begin position="29"/>
        <end position="49"/>
    </location>
</feature>
<dbReference type="PANTHER" id="PTHR43304:SF1">
    <property type="entry name" value="PAC DOMAIN-CONTAINING PROTEIN"/>
    <property type="match status" value="1"/>
</dbReference>
<dbReference type="AlphaFoldDB" id="A0A975GEM2"/>
<keyword evidence="9" id="KW-1185">Reference proteome</keyword>
<dbReference type="Pfam" id="PF17159">
    <property type="entry name" value="MASE3"/>
    <property type="match status" value="1"/>
</dbReference>
<dbReference type="EC" id="2.7.13.3" evidence="2"/>
<dbReference type="SUPFAM" id="SSF47384">
    <property type="entry name" value="Homodimeric domain of signal transducing histidine kinase"/>
    <property type="match status" value="1"/>
</dbReference>
<dbReference type="PANTHER" id="PTHR43304">
    <property type="entry name" value="PHYTOCHROME-LIKE PROTEIN CPH1"/>
    <property type="match status" value="1"/>
</dbReference>
<dbReference type="InterPro" id="IPR005467">
    <property type="entry name" value="His_kinase_dom"/>
</dbReference>